<dbReference type="PRINTS" id="PR00127">
    <property type="entry name" value="CLPPROTEASEP"/>
</dbReference>
<organism evidence="4">
    <name type="scientific">viral metagenome</name>
    <dbReference type="NCBI Taxonomy" id="1070528"/>
    <lineage>
        <taxon>unclassified sequences</taxon>
        <taxon>metagenomes</taxon>
        <taxon>organismal metagenomes</taxon>
    </lineage>
</organism>
<keyword evidence="2" id="KW-0963">Cytoplasm</keyword>
<dbReference type="InterPro" id="IPR023562">
    <property type="entry name" value="ClpP/TepA"/>
</dbReference>
<dbReference type="InterPro" id="IPR029045">
    <property type="entry name" value="ClpP/crotonase-like_dom_sf"/>
</dbReference>
<sequence>MMLLLAIIVSLFLSFPAFADEDKEKDKNFCPKTLISGMDQCLKCHISPSFKLRESLPDDFRVYPNDKVKIIEDIGKEKGYFLLEEIKSDLIKSYLDYLTKVKVDHAIIEIHSPGGSLFDAWRIVGLMQVWEGAKQGRTIETRCYGIAASAGFLVLVSGTKGHRFVVETAELMWHELISFSMFKLETPSDSEEGARVLRHLQDTGNQWVASRGNLTKEELDSKIRKKEFWMRGSEALEFGFVDLILSGKK</sequence>
<dbReference type="GO" id="GO:0006515">
    <property type="term" value="P:protein quality control for misfolded or incompletely synthesized proteins"/>
    <property type="evidence" value="ECO:0007669"/>
    <property type="project" value="TreeGrafter"/>
</dbReference>
<accession>A0A6M3L2I4</accession>
<evidence type="ECO:0000256" key="1">
    <source>
        <dbReference type="ARBA" id="ARBA00007039"/>
    </source>
</evidence>
<evidence type="ECO:0000313" key="4">
    <source>
        <dbReference type="EMBL" id="QJA88510.1"/>
    </source>
</evidence>
<dbReference type="InterPro" id="IPR001907">
    <property type="entry name" value="ClpP"/>
</dbReference>
<reference evidence="4" key="1">
    <citation type="submission" date="2020-03" db="EMBL/GenBank/DDBJ databases">
        <title>The deep terrestrial virosphere.</title>
        <authorList>
            <person name="Holmfeldt K."/>
            <person name="Nilsson E."/>
            <person name="Simone D."/>
            <person name="Lopez-Fernandez M."/>
            <person name="Wu X."/>
            <person name="de Brujin I."/>
            <person name="Lundin D."/>
            <person name="Andersson A."/>
            <person name="Bertilsson S."/>
            <person name="Dopson M."/>
        </authorList>
    </citation>
    <scope>NUCLEOTIDE SEQUENCE</scope>
    <source>
        <strain evidence="4">MM415B02748</strain>
    </source>
</reference>
<evidence type="ECO:0000256" key="2">
    <source>
        <dbReference type="ARBA" id="ARBA00022490"/>
    </source>
</evidence>
<dbReference type="Gene3D" id="3.90.226.10">
    <property type="entry name" value="2-enoyl-CoA Hydratase, Chain A, domain 1"/>
    <property type="match status" value="1"/>
</dbReference>
<dbReference type="EMBL" id="MT142784">
    <property type="protein sequence ID" value="QJA88510.1"/>
    <property type="molecule type" value="Genomic_DNA"/>
</dbReference>
<dbReference type="GO" id="GO:0051117">
    <property type="term" value="F:ATPase binding"/>
    <property type="evidence" value="ECO:0007669"/>
    <property type="project" value="TreeGrafter"/>
</dbReference>
<dbReference type="GO" id="GO:0004176">
    <property type="term" value="F:ATP-dependent peptidase activity"/>
    <property type="evidence" value="ECO:0007669"/>
    <property type="project" value="InterPro"/>
</dbReference>
<dbReference type="GO" id="GO:0009368">
    <property type="term" value="C:endopeptidase Clp complex"/>
    <property type="evidence" value="ECO:0007669"/>
    <property type="project" value="TreeGrafter"/>
</dbReference>
<dbReference type="Pfam" id="PF00574">
    <property type="entry name" value="CLP_protease"/>
    <property type="match status" value="1"/>
</dbReference>
<proteinExistence type="inferred from homology"/>
<gene>
    <name evidence="4" type="ORF">MM415B02748_0007</name>
</gene>
<dbReference type="SUPFAM" id="SSF52096">
    <property type="entry name" value="ClpP/crotonase"/>
    <property type="match status" value="1"/>
</dbReference>
<keyword evidence="3" id="KW-0378">Hydrolase</keyword>
<keyword evidence="4" id="KW-0645">Protease</keyword>
<dbReference type="PANTHER" id="PTHR10381:SF70">
    <property type="entry name" value="ATP-DEPENDENT CLP PROTEASE PROTEOLYTIC SUBUNIT"/>
    <property type="match status" value="1"/>
</dbReference>
<dbReference type="AlphaFoldDB" id="A0A6M3L2I4"/>
<name>A0A6M3L2I4_9ZZZZ</name>
<protein>
    <submittedName>
        <fullName evidence="4">Putative protease</fullName>
    </submittedName>
</protein>
<evidence type="ECO:0000256" key="3">
    <source>
        <dbReference type="ARBA" id="ARBA00022801"/>
    </source>
</evidence>
<dbReference type="PANTHER" id="PTHR10381">
    <property type="entry name" value="ATP-DEPENDENT CLP PROTEASE PROTEOLYTIC SUBUNIT"/>
    <property type="match status" value="1"/>
</dbReference>
<comment type="similarity">
    <text evidence="1">Belongs to the peptidase S14 family.</text>
</comment>
<dbReference type="GO" id="GO:0004252">
    <property type="term" value="F:serine-type endopeptidase activity"/>
    <property type="evidence" value="ECO:0007669"/>
    <property type="project" value="InterPro"/>
</dbReference>